<reference evidence="1" key="1">
    <citation type="submission" date="2014-11" db="EMBL/GenBank/DDBJ databases">
        <authorList>
            <person name="Amaro Gonzalez C."/>
        </authorList>
    </citation>
    <scope>NUCLEOTIDE SEQUENCE</scope>
</reference>
<accession>A0A0E9U5R9</accession>
<proteinExistence type="predicted"/>
<reference evidence="1" key="2">
    <citation type="journal article" date="2015" name="Fish Shellfish Immunol.">
        <title>Early steps in the European eel (Anguilla anguilla)-Vibrio vulnificus interaction in the gills: Role of the RtxA13 toxin.</title>
        <authorList>
            <person name="Callol A."/>
            <person name="Pajuelo D."/>
            <person name="Ebbesson L."/>
            <person name="Teles M."/>
            <person name="MacKenzie S."/>
            <person name="Amaro C."/>
        </authorList>
    </citation>
    <scope>NUCLEOTIDE SEQUENCE</scope>
</reference>
<dbReference type="AlphaFoldDB" id="A0A0E9U5R9"/>
<organism evidence="1">
    <name type="scientific">Anguilla anguilla</name>
    <name type="common">European freshwater eel</name>
    <name type="synonym">Muraena anguilla</name>
    <dbReference type="NCBI Taxonomy" id="7936"/>
    <lineage>
        <taxon>Eukaryota</taxon>
        <taxon>Metazoa</taxon>
        <taxon>Chordata</taxon>
        <taxon>Craniata</taxon>
        <taxon>Vertebrata</taxon>
        <taxon>Euteleostomi</taxon>
        <taxon>Actinopterygii</taxon>
        <taxon>Neopterygii</taxon>
        <taxon>Teleostei</taxon>
        <taxon>Anguilliformes</taxon>
        <taxon>Anguillidae</taxon>
        <taxon>Anguilla</taxon>
    </lineage>
</organism>
<sequence length="37" mass="4490">MPQHFHHLTYFATFLGTRMNDSRRLFLCPYMKCLTVI</sequence>
<protein>
    <submittedName>
        <fullName evidence="1">Uncharacterized protein</fullName>
    </submittedName>
</protein>
<evidence type="ECO:0000313" key="1">
    <source>
        <dbReference type="EMBL" id="JAH61181.1"/>
    </source>
</evidence>
<dbReference type="EMBL" id="GBXM01047396">
    <property type="protein sequence ID" value="JAH61181.1"/>
    <property type="molecule type" value="Transcribed_RNA"/>
</dbReference>
<name>A0A0E9U5R9_ANGAN</name>